<keyword evidence="3" id="KW-1185">Reference proteome</keyword>
<dbReference type="Proteomes" id="UP001470230">
    <property type="component" value="Unassembled WGS sequence"/>
</dbReference>
<gene>
    <name evidence="2" type="ORF">M9Y10_033206</name>
</gene>
<comment type="caution">
    <text evidence="2">The sequence shown here is derived from an EMBL/GenBank/DDBJ whole genome shotgun (WGS) entry which is preliminary data.</text>
</comment>
<reference evidence="2 3" key="1">
    <citation type="submission" date="2024-04" db="EMBL/GenBank/DDBJ databases">
        <title>Tritrichomonas musculus Genome.</title>
        <authorList>
            <person name="Alves-Ferreira E."/>
            <person name="Grigg M."/>
            <person name="Lorenzi H."/>
            <person name="Galac M."/>
        </authorList>
    </citation>
    <scope>NUCLEOTIDE SEQUENCE [LARGE SCALE GENOMIC DNA]</scope>
    <source>
        <strain evidence="2 3">EAF2021</strain>
    </source>
</reference>
<proteinExistence type="predicted"/>
<dbReference type="EMBL" id="JAPFFF010000055">
    <property type="protein sequence ID" value="KAK8838574.1"/>
    <property type="molecule type" value="Genomic_DNA"/>
</dbReference>
<feature type="region of interest" description="Disordered" evidence="1">
    <location>
        <begin position="57"/>
        <end position="95"/>
    </location>
</feature>
<evidence type="ECO:0000313" key="3">
    <source>
        <dbReference type="Proteomes" id="UP001470230"/>
    </source>
</evidence>
<name>A0ABR2GXA0_9EUKA</name>
<sequence>MYKRFLDYENRLKYLSDTTALLLQHLTKLDSMALQLMEREQNSFPFSRPIRFTATFESLPAEHTQDEKTKEKVDEHSDIEPSDDENEVQKKRKYQ</sequence>
<evidence type="ECO:0000256" key="1">
    <source>
        <dbReference type="SAM" id="MobiDB-lite"/>
    </source>
</evidence>
<organism evidence="2 3">
    <name type="scientific">Tritrichomonas musculus</name>
    <dbReference type="NCBI Taxonomy" id="1915356"/>
    <lineage>
        <taxon>Eukaryota</taxon>
        <taxon>Metamonada</taxon>
        <taxon>Parabasalia</taxon>
        <taxon>Tritrichomonadida</taxon>
        <taxon>Tritrichomonadidae</taxon>
        <taxon>Tritrichomonas</taxon>
    </lineage>
</organism>
<protein>
    <submittedName>
        <fullName evidence="2">Uncharacterized protein</fullName>
    </submittedName>
</protein>
<feature type="compositionally biased region" description="Basic and acidic residues" evidence="1">
    <location>
        <begin position="63"/>
        <end position="79"/>
    </location>
</feature>
<evidence type="ECO:0000313" key="2">
    <source>
        <dbReference type="EMBL" id="KAK8838574.1"/>
    </source>
</evidence>
<accession>A0ABR2GXA0</accession>